<dbReference type="PANTHER" id="PTHR32294">
    <property type="entry name" value="DNA POLYMERASE III SUBUNIT ALPHA"/>
    <property type="match status" value="1"/>
</dbReference>
<keyword evidence="8" id="KW-0239">DNA-directed DNA polymerase</keyword>
<evidence type="ECO:0000313" key="11">
    <source>
        <dbReference type="EMBL" id="MBB5789720.1"/>
    </source>
</evidence>
<dbReference type="PANTHER" id="PTHR32294:SF0">
    <property type="entry name" value="DNA POLYMERASE III SUBUNIT ALPHA"/>
    <property type="match status" value="1"/>
</dbReference>
<evidence type="ECO:0000259" key="10">
    <source>
        <dbReference type="SMART" id="SM00481"/>
    </source>
</evidence>
<evidence type="ECO:0000256" key="3">
    <source>
        <dbReference type="ARBA" id="ARBA00012417"/>
    </source>
</evidence>
<comment type="similarity">
    <text evidence="2">Belongs to the DNA polymerase type-C family. DnaE subfamily.</text>
</comment>
<dbReference type="InterPro" id="IPR004805">
    <property type="entry name" value="DnaE2/DnaE/PolC"/>
</dbReference>
<accession>A0A7W9GTE4</accession>
<dbReference type="Gene3D" id="1.10.10.1600">
    <property type="entry name" value="Bacterial DNA polymerase III alpha subunit, thumb domain"/>
    <property type="match status" value="1"/>
</dbReference>
<dbReference type="SMART" id="SM00481">
    <property type="entry name" value="POLIIIAc"/>
    <property type="match status" value="1"/>
</dbReference>
<evidence type="ECO:0000256" key="9">
    <source>
        <dbReference type="ARBA" id="ARBA00049244"/>
    </source>
</evidence>
<dbReference type="InterPro" id="IPR011708">
    <property type="entry name" value="DNA_pol3_alpha_NTPase_dom"/>
</dbReference>
<comment type="caution">
    <text evidence="11">The sequence shown here is derived from an EMBL/GenBank/DDBJ whole genome shotgun (WGS) entry which is preliminary data.</text>
</comment>
<dbReference type="Pfam" id="PF17657">
    <property type="entry name" value="DNA_pol3_finger"/>
    <property type="match status" value="1"/>
</dbReference>
<sequence>MSSFVHLHVHTEYSMLDGAARLDDLFTEAAKQGMPALATTDHGNVFGAYDFYNKAKKHGIKPIIGTEAYLTPRTSRFDKTRVRWGDGGGDDVSGSGAYTHMTMFAENTGGMHNLFRLSSLASIEGFYFKPRMDRELLQKYSAGIIATTGCPSGEVQTFLRLGKYDEAIKAASEFRDIFGKDNFFLELMDHGLDIETRIREDLLRLGKDLGLPLLATNDLHYTHKSDHEAHAVLLCVQSGSTLADPKRFKFDAEDFYLKTAAEMREKWADYPEACDNTLLIAERCDVKFVEEAGKYMPRYPVPPGEDEVSWFVKEVEAGLHRRFPGGISDEVRARANYETEVVTTKGYAGYYLVVADFINWAKDNGIRVGPGRGSGAGSIAAYAMGITDLDPIPHGLIFERFLNPERKSMPDFDIDFDERRRGEVIRYVTEKYGTDHVAQIVTYGTIKAKQAIKDASRVLGNPFAVGERITKAMPPAVMGKDIPLGGIFDPEHKRYAEAGEFRSLYESDAEVRRVVDTAKGLENLKRQWGVHAAGVIMSSAPLLDTIPVMKREQDGAIITQFDYPTCEELGLVKMDFLGLRNLTILDDALKNIVRNGKDAIVLEELPLDDRGTYELLGRGDSLGVFQLDGGPMRSLLRQMKPDNFEDISALIALYRPGPMGANSHINYALRKNNQQPITPIHPELAEALEPILGGTYGLIIYQEQVMAIAQHLGGYSLGKADLLRRAMGKKKREVLDAEYVPFSDGMKANGFGDAAIKTLWDILVPFSDYAFNKAHSAAYGVIAYWTAYLKAHYPAEYMAAVLTSVRDDKDKTALYLSECRRMGIKVLPPDVNESAGDFTPVGTDVRFGLTAIRNVGANVVDGIVAARQEKGRFETFPDFMDKVPVHVCNKRVVESLVRAGAFDSLGYARRALAAVVDDAVDTVISLKRNEAVGQFDLFGGAGDDAGGGFEVQVPELTEWDKKQKLAFEREMLGLYVSDHPLLGLEHVIANASDRPISALADENEVANGTTLSIGGLITSMQRKVSKRGDTWAIVTIEDLEGSIEAMFFPATYQLYALQLAEDEIVVVKGRLDRREEAPQLIAAELSLPDLSDGPSGPVVVTMPMTRCTPPVVERLKDVLTTHPGVTPVHLKLTGTGRTTVMKLDDRLRVTPSTALMGDLKQLLGPTCLAS</sequence>
<dbReference type="InterPro" id="IPR040982">
    <property type="entry name" value="DNA_pol3_finger"/>
</dbReference>
<dbReference type="InterPro" id="IPR004013">
    <property type="entry name" value="PHP_dom"/>
</dbReference>
<dbReference type="Gene3D" id="1.10.150.870">
    <property type="match status" value="1"/>
</dbReference>
<dbReference type="NCBIfam" id="TIGR00594">
    <property type="entry name" value="polc"/>
    <property type="match status" value="1"/>
</dbReference>
<evidence type="ECO:0000256" key="4">
    <source>
        <dbReference type="ARBA" id="ARBA00019114"/>
    </source>
</evidence>
<dbReference type="Pfam" id="PF20914">
    <property type="entry name" value="DNA_pol_IIIA_C"/>
    <property type="match status" value="1"/>
</dbReference>
<comment type="subcellular location">
    <subcellularLocation>
        <location evidence="1">Cytoplasm</location>
    </subcellularLocation>
</comment>
<dbReference type="InterPro" id="IPR003141">
    <property type="entry name" value="Pol/His_phosphatase_N"/>
</dbReference>
<evidence type="ECO:0000313" key="12">
    <source>
        <dbReference type="Proteomes" id="UP000542813"/>
    </source>
</evidence>
<dbReference type="Pfam" id="PF07733">
    <property type="entry name" value="DNA_pol3_alpha"/>
    <property type="match status" value="1"/>
</dbReference>
<dbReference type="Proteomes" id="UP000542813">
    <property type="component" value="Unassembled WGS sequence"/>
</dbReference>
<evidence type="ECO:0000256" key="1">
    <source>
        <dbReference type="ARBA" id="ARBA00004496"/>
    </source>
</evidence>
<dbReference type="GO" id="GO:0003887">
    <property type="term" value="F:DNA-directed DNA polymerase activity"/>
    <property type="evidence" value="ECO:0007669"/>
    <property type="project" value="UniProtKB-KW"/>
</dbReference>
<dbReference type="InterPro" id="IPR041931">
    <property type="entry name" value="DNA_pol3_alpha_thumb_dom"/>
</dbReference>
<proteinExistence type="inferred from homology"/>
<dbReference type="EMBL" id="JACHMM010000001">
    <property type="protein sequence ID" value="MBB5789720.1"/>
    <property type="molecule type" value="Genomic_DNA"/>
</dbReference>
<dbReference type="Pfam" id="PF01336">
    <property type="entry name" value="tRNA_anti-codon"/>
    <property type="match status" value="1"/>
</dbReference>
<dbReference type="InterPro" id="IPR016195">
    <property type="entry name" value="Pol/histidinol_Pase-like"/>
</dbReference>
<dbReference type="GO" id="GO:0008408">
    <property type="term" value="F:3'-5' exonuclease activity"/>
    <property type="evidence" value="ECO:0007669"/>
    <property type="project" value="InterPro"/>
</dbReference>
<organism evidence="11 12">
    <name type="scientific">Jiangella mangrovi</name>
    <dbReference type="NCBI Taxonomy" id="1524084"/>
    <lineage>
        <taxon>Bacteria</taxon>
        <taxon>Bacillati</taxon>
        <taxon>Actinomycetota</taxon>
        <taxon>Actinomycetes</taxon>
        <taxon>Jiangellales</taxon>
        <taxon>Jiangellaceae</taxon>
        <taxon>Jiangella</taxon>
    </lineage>
</organism>
<dbReference type="InterPro" id="IPR004365">
    <property type="entry name" value="NA-bd_OB_tRNA"/>
</dbReference>
<comment type="catalytic activity">
    <reaction evidence="9">
        <text>DNA(n) + a 2'-deoxyribonucleoside 5'-triphosphate = DNA(n+1) + diphosphate</text>
        <dbReference type="Rhea" id="RHEA:22508"/>
        <dbReference type="Rhea" id="RHEA-COMP:17339"/>
        <dbReference type="Rhea" id="RHEA-COMP:17340"/>
        <dbReference type="ChEBI" id="CHEBI:33019"/>
        <dbReference type="ChEBI" id="CHEBI:61560"/>
        <dbReference type="ChEBI" id="CHEBI:173112"/>
        <dbReference type="EC" id="2.7.7.7"/>
    </reaction>
</comment>
<evidence type="ECO:0000256" key="5">
    <source>
        <dbReference type="ARBA" id="ARBA00022679"/>
    </source>
</evidence>
<evidence type="ECO:0000256" key="6">
    <source>
        <dbReference type="ARBA" id="ARBA00022695"/>
    </source>
</evidence>
<dbReference type="GO" id="GO:0003676">
    <property type="term" value="F:nucleic acid binding"/>
    <property type="evidence" value="ECO:0007669"/>
    <property type="project" value="InterPro"/>
</dbReference>
<dbReference type="Pfam" id="PF14579">
    <property type="entry name" value="HHH_6"/>
    <property type="match status" value="1"/>
</dbReference>
<dbReference type="Gene3D" id="3.20.20.140">
    <property type="entry name" value="Metal-dependent hydrolases"/>
    <property type="match status" value="1"/>
</dbReference>
<dbReference type="SUPFAM" id="SSF89550">
    <property type="entry name" value="PHP domain-like"/>
    <property type="match status" value="1"/>
</dbReference>
<evidence type="ECO:0000256" key="8">
    <source>
        <dbReference type="ARBA" id="ARBA00022932"/>
    </source>
</evidence>
<gene>
    <name evidence="11" type="ORF">HD601_004295</name>
</gene>
<dbReference type="CDD" id="cd12113">
    <property type="entry name" value="PHP_PolIIIA_DnaE3"/>
    <property type="match status" value="1"/>
</dbReference>
<keyword evidence="6 11" id="KW-0548">Nucleotidyltransferase</keyword>
<dbReference type="NCBIfam" id="NF004226">
    <property type="entry name" value="PRK05673.1"/>
    <property type="match status" value="1"/>
</dbReference>
<protein>
    <recommendedName>
        <fullName evidence="4">DNA polymerase III subunit alpha</fullName>
        <ecNumber evidence="3">2.7.7.7</ecNumber>
    </recommendedName>
</protein>
<dbReference type="Pfam" id="PF02811">
    <property type="entry name" value="PHP"/>
    <property type="match status" value="1"/>
</dbReference>
<dbReference type="GO" id="GO:0006260">
    <property type="term" value="P:DNA replication"/>
    <property type="evidence" value="ECO:0007669"/>
    <property type="project" value="UniProtKB-KW"/>
</dbReference>
<dbReference type="InterPro" id="IPR048472">
    <property type="entry name" value="DNA_pol_IIIA_C"/>
</dbReference>
<keyword evidence="5 11" id="KW-0808">Transferase</keyword>
<reference evidence="11 12" key="1">
    <citation type="submission" date="2020-08" db="EMBL/GenBank/DDBJ databases">
        <title>Sequencing the genomes of 1000 actinobacteria strains.</title>
        <authorList>
            <person name="Klenk H.-P."/>
        </authorList>
    </citation>
    <scope>NUCLEOTIDE SEQUENCE [LARGE SCALE GENOMIC DNA]</scope>
    <source>
        <strain evidence="11 12">DSM 102122</strain>
    </source>
</reference>
<keyword evidence="7" id="KW-0235">DNA replication</keyword>
<keyword evidence="12" id="KW-1185">Reference proteome</keyword>
<dbReference type="AlphaFoldDB" id="A0A7W9GTE4"/>
<dbReference type="CDD" id="cd04485">
    <property type="entry name" value="DnaE_OBF"/>
    <property type="match status" value="1"/>
</dbReference>
<dbReference type="EC" id="2.7.7.7" evidence="3"/>
<evidence type="ECO:0000256" key="2">
    <source>
        <dbReference type="ARBA" id="ARBA00009496"/>
    </source>
</evidence>
<dbReference type="InterPro" id="IPR029460">
    <property type="entry name" value="DNAPol_HHH"/>
</dbReference>
<feature type="domain" description="Polymerase/histidinol phosphatase N-terminal" evidence="10">
    <location>
        <begin position="5"/>
        <end position="72"/>
    </location>
</feature>
<dbReference type="GO" id="GO:0005737">
    <property type="term" value="C:cytoplasm"/>
    <property type="evidence" value="ECO:0007669"/>
    <property type="project" value="UniProtKB-SubCell"/>
</dbReference>
<evidence type="ECO:0000256" key="7">
    <source>
        <dbReference type="ARBA" id="ARBA00022705"/>
    </source>
</evidence>
<dbReference type="NCBIfam" id="NF005298">
    <property type="entry name" value="PRK06826.1"/>
    <property type="match status" value="1"/>
</dbReference>
<name>A0A7W9GTE4_9ACTN</name>